<reference evidence="3" key="1">
    <citation type="journal article" date="2019" name="Int. J. Syst. Evol. Microbiol.">
        <title>The Global Catalogue of Microorganisms (GCM) 10K type strain sequencing project: providing services to taxonomists for standard genome sequencing and annotation.</title>
        <authorList>
            <consortium name="The Broad Institute Genomics Platform"/>
            <consortium name="The Broad Institute Genome Sequencing Center for Infectious Disease"/>
            <person name="Wu L."/>
            <person name="Ma J."/>
        </authorList>
    </citation>
    <scope>NUCLEOTIDE SEQUENCE [LARGE SCALE GENOMIC DNA]</scope>
    <source>
        <strain evidence="3">CGMCC 1.12931</strain>
    </source>
</reference>
<evidence type="ECO:0000313" key="2">
    <source>
        <dbReference type="EMBL" id="GGE43851.1"/>
    </source>
</evidence>
<dbReference type="PROSITE" id="PS51186">
    <property type="entry name" value="GNAT"/>
    <property type="match status" value="1"/>
</dbReference>
<name>A0ABQ1SML3_9FLAO</name>
<proteinExistence type="predicted"/>
<evidence type="ECO:0000259" key="1">
    <source>
        <dbReference type="PROSITE" id="PS51186"/>
    </source>
</evidence>
<dbReference type="RefSeq" id="WP_188459468.1">
    <property type="nucleotide sequence ID" value="NZ_BMGM01000012.1"/>
</dbReference>
<dbReference type="Proteomes" id="UP000599179">
    <property type="component" value="Unassembled WGS sequence"/>
</dbReference>
<dbReference type="Gene3D" id="3.40.630.30">
    <property type="match status" value="1"/>
</dbReference>
<keyword evidence="3" id="KW-1185">Reference proteome</keyword>
<sequence length="175" mass="20503">MLSLKGNKILLRALEPEDLLFLDDVENNENYWHLSDSQTPFSKYVLKQYLEHALEDIYTSKQLRLVIADLDENAAGFIDLYDFDPKNNRAGVGIIIHEKYRKKGFAVEALELLIKYAFTHLNLHQLYAGINDTNKVSLNLFQKLGFEIVGLKKEWNYFNDAYHDEYLLQKIKHVH</sequence>
<evidence type="ECO:0000313" key="3">
    <source>
        <dbReference type="Proteomes" id="UP000599179"/>
    </source>
</evidence>
<comment type="caution">
    <text evidence="2">The sequence shown here is derived from an EMBL/GenBank/DDBJ whole genome shotgun (WGS) entry which is preliminary data.</text>
</comment>
<dbReference type="PANTHER" id="PTHR43415">
    <property type="entry name" value="SPERMIDINE N(1)-ACETYLTRANSFERASE"/>
    <property type="match status" value="1"/>
</dbReference>
<feature type="domain" description="N-acetyltransferase" evidence="1">
    <location>
        <begin position="9"/>
        <end position="169"/>
    </location>
</feature>
<accession>A0ABQ1SML3</accession>
<dbReference type="PANTHER" id="PTHR43415:SF3">
    <property type="entry name" value="GNAT-FAMILY ACETYLTRANSFERASE"/>
    <property type="match status" value="1"/>
</dbReference>
<dbReference type="Pfam" id="PF13302">
    <property type="entry name" value="Acetyltransf_3"/>
    <property type="match status" value="1"/>
</dbReference>
<dbReference type="SUPFAM" id="SSF55729">
    <property type="entry name" value="Acyl-CoA N-acyltransferases (Nat)"/>
    <property type="match status" value="1"/>
</dbReference>
<protein>
    <submittedName>
        <fullName evidence="2">Acetyltransferase</fullName>
    </submittedName>
</protein>
<dbReference type="InterPro" id="IPR016181">
    <property type="entry name" value="Acyl_CoA_acyltransferase"/>
</dbReference>
<dbReference type="InterPro" id="IPR000182">
    <property type="entry name" value="GNAT_dom"/>
</dbReference>
<dbReference type="EMBL" id="BMGM01000012">
    <property type="protein sequence ID" value="GGE43851.1"/>
    <property type="molecule type" value="Genomic_DNA"/>
</dbReference>
<gene>
    <name evidence="2" type="ORF">GCM10010832_24820</name>
</gene>
<organism evidence="2 3">
    <name type="scientific">Psychroflexus planctonicus</name>
    <dbReference type="NCBI Taxonomy" id="1526575"/>
    <lineage>
        <taxon>Bacteria</taxon>
        <taxon>Pseudomonadati</taxon>
        <taxon>Bacteroidota</taxon>
        <taxon>Flavobacteriia</taxon>
        <taxon>Flavobacteriales</taxon>
        <taxon>Flavobacteriaceae</taxon>
        <taxon>Psychroflexus</taxon>
    </lineage>
</organism>